<accession>A0A7J7UJR5</accession>
<sequence length="117" mass="12738">MLMSLNMTGKAFSIRQQLLLQPKASSFPPFLLQVRKQSPKRPSYLLKAIQPERALTKEIKSLMSLPLPDNGLLACPEHIIGAWAGLGGPDCNLGPRYGAGGLGNALKPFVNEHPLKH</sequence>
<evidence type="ECO:0000313" key="1">
    <source>
        <dbReference type="EMBL" id="KAF6313041.1"/>
    </source>
</evidence>
<dbReference type="EMBL" id="JACAGC010000016">
    <property type="protein sequence ID" value="KAF6313041.1"/>
    <property type="molecule type" value="Genomic_DNA"/>
</dbReference>
<reference evidence="1 2" key="1">
    <citation type="journal article" date="2020" name="Nature">
        <title>Six reference-quality genomes reveal evolution of bat adaptations.</title>
        <authorList>
            <person name="Jebb D."/>
            <person name="Huang Z."/>
            <person name="Pippel M."/>
            <person name="Hughes G.M."/>
            <person name="Lavrichenko K."/>
            <person name="Devanna P."/>
            <person name="Winkler S."/>
            <person name="Jermiin L.S."/>
            <person name="Skirmuntt E.C."/>
            <person name="Katzourakis A."/>
            <person name="Burkitt-Gray L."/>
            <person name="Ray D.A."/>
            <person name="Sullivan K.A.M."/>
            <person name="Roscito J.G."/>
            <person name="Kirilenko B.M."/>
            <person name="Davalos L.M."/>
            <person name="Corthals A.P."/>
            <person name="Power M.L."/>
            <person name="Jones G."/>
            <person name="Ransome R.D."/>
            <person name="Dechmann D.K.N."/>
            <person name="Locatelli A.G."/>
            <person name="Puechmaille S.J."/>
            <person name="Fedrigo O."/>
            <person name="Jarvis E.D."/>
            <person name="Hiller M."/>
            <person name="Vernes S.C."/>
            <person name="Myers E.W."/>
            <person name="Teeling E.C."/>
        </authorList>
    </citation>
    <scope>NUCLEOTIDE SEQUENCE [LARGE SCALE GENOMIC DNA]</scope>
    <source>
        <strain evidence="1">MRhiFer1</strain>
        <tissue evidence="1">Lung</tissue>
    </source>
</reference>
<dbReference type="Proteomes" id="UP000585614">
    <property type="component" value="Unassembled WGS sequence"/>
</dbReference>
<dbReference type="AlphaFoldDB" id="A0A7J7UJR5"/>
<gene>
    <name evidence="1" type="ORF">mRhiFer1_008567</name>
</gene>
<organism evidence="1 2">
    <name type="scientific">Rhinolophus ferrumequinum</name>
    <name type="common">Greater horseshoe bat</name>
    <dbReference type="NCBI Taxonomy" id="59479"/>
    <lineage>
        <taxon>Eukaryota</taxon>
        <taxon>Metazoa</taxon>
        <taxon>Chordata</taxon>
        <taxon>Craniata</taxon>
        <taxon>Vertebrata</taxon>
        <taxon>Euteleostomi</taxon>
        <taxon>Mammalia</taxon>
        <taxon>Eutheria</taxon>
        <taxon>Laurasiatheria</taxon>
        <taxon>Chiroptera</taxon>
        <taxon>Yinpterochiroptera</taxon>
        <taxon>Rhinolophoidea</taxon>
        <taxon>Rhinolophidae</taxon>
        <taxon>Rhinolophinae</taxon>
        <taxon>Rhinolophus</taxon>
    </lineage>
</organism>
<proteinExistence type="predicted"/>
<name>A0A7J7UJR5_RHIFE</name>
<protein>
    <submittedName>
        <fullName evidence="1">Uncharacterized protein</fullName>
    </submittedName>
</protein>
<evidence type="ECO:0000313" key="2">
    <source>
        <dbReference type="Proteomes" id="UP000585614"/>
    </source>
</evidence>
<comment type="caution">
    <text evidence="1">The sequence shown here is derived from an EMBL/GenBank/DDBJ whole genome shotgun (WGS) entry which is preliminary data.</text>
</comment>